<evidence type="ECO:0000313" key="2">
    <source>
        <dbReference type="Proteomes" id="UP001629235"/>
    </source>
</evidence>
<gene>
    <name evidence="1" type="ORF">PQR01_25855</name>
</gene>
<reference evidence="1 2" key="1">
    <citation type="journal article" date="2024" name="Chem. Sci.">
        <title>Discovery of megapolipeptins by genome mining of a Burkholderiales bacteria collection.</title>
        <authorList>
            <person name="Paulo B.S."/>
            <person name="Recchia M.J.J."/>
            <person name="Lee S."/>
            <person name="Fergusson C.H."/>
            <person name="Romanowski S.B."/>
            <person name="Hernandez A."/>
            <person name="Krull N."/>
            <person name="Liu D.Y."/>
            <person name="Cavanagh H."/>
            <person name="Bos A."/>
            <person name="Gray C.A."/>
            <person name="Murphy B.T."/>
            <person name="Linington R.G."/>
            <person name="Eustaquio A.S."/>
        </authorList>
    </citation>
    <scope>NUCLEOTIDE SEQUENCE [LARGE SCALE GENOMIC DNA]</scope>
    <source>
        <strain evidence="1 2">RL18-126-BIB-B</strain>
    </source>
</reference>
<protein>
    <submittedName>
        <fullName evidence="1">Uncharacterized protein</fullName>
    </submittedName>
</protein>
<sequence length="43" mass="4461">MTILEYHYIGGLRSACASNHALDGLDAVAGNAVRAAQIEEATS</sequence>
<organism evidence="1 2">
    <name type="scientific">Paraburkholderia rhynchosiae</name>
    <dbReference type="NCBI Taxonomy" id="487049"/>
    <lineage>
        <taxon>Bacteria</taxon>
        <taxon>Pseudomonadati</taxon>
        <taxon>Pseudomonadota</taxon>
        <taxon>Betaproteobacteria</taxon>
        <taxon>Burkholderiales</taxon>
        <taxon>Burkholderiaceae</taxon>
        <taxon>Paraburkholderia</taxon>
    </lineage>
</organism>
<keyword evidence="2" id="KW-1185">Reference proteome</keyword>
<accession>A0ACC7NH11</accession>
<dbReference type="EMBL" id="JAQQDW010000064">
    <property type="protein sequence ID" value="MFM0106820.1"/>
    <property type="molecule type" value="Genomic_DNA"/>
</dbReference>
<evidence type="ECO:0000313" key="1">
    <source>
        <dbReference type="EMBL" id="MFM0106820.1"/>
    </source>
</evidence>
<proteinExistence type="predicted"/>
<dbReference type="Proteomes" id="UP001629235">
    <property type="component" value="Unassembled WGS sequence"/>
</dbReference>
<name>A0ACC7NH11_9BURK</name>
<comment type="caution">
    <text evidence="1">The sequence shown here is derived from an EMBL/GenBank/DDBJ whole genome shotgun (WGS) entry which is preliminary data.</text>
</comment>